<reference evidence="6" key="1">
    <citation type="submission" date="2011-06" db="EMBL/GenBank/DDBJ databases">
        <title>The complete genome of chromosome of Runella slithyformis DSM 19594.</title>
        <authorList>
            <consortium name="US DOE Joint Genome Institute (JGI-PGF)"/>
            <person name="Lucas S."/>
            <person name="Han J."/>
            <person name="Lapidus A."/>
            <person name="Bruce D."/>
            <person name="Goodwin L."/>
            <person name="Pitluck S."/>
            <person name="Peters L."/>
            <person name="Kyrpides N."/>
            <person name="Mavromatis K."/>
            <person name="Ivanova N."/>
            <person name="Ovchinnikova G."/>
            <person name="Zhang X."/>
            <person name="Misra M."/>
            <person name="Detter J.C."/>
            <person name="Tapia R."/>
            <person name="Han C."/>
            <person name="Land M."/>
            <person name="Hauser L."/>
            <person name="Markowitz V."/>
            <person name="Cheng J.-F."/>
            <person name="Hugenholtz P."/>
            <person name="Woyke T."/>
            <person name="Wu D."/>
            <person name="Tindall B."/>
            <person name="Faehrich R."/>
            <person name="Brambilla E."/>
            <person name="Klenk H.-P."/>
            <person name="Eisen J.A."/>
        </authorList>
    </citation>
    <scope>NUCLEOTIDE SEQUENCE [LARGE SCALE GENOMIC DNA]</scope>
    <source>
        <strain evidence="6">ATCC 29530 / DSM 19594 / LMG 11500 / NCIMB 11436 / LSU 4</strain>
    </source>
</reference>
<dbReference type="PRINTS" id="PR00032">
    <property type="entry name" value="HTHARAC"/>
</dbReference>
<evidence type="ECO:0000256" key="1">
    <source>
        <dbReference type="ARBA" id="ARBA00023015"/>
    </source>
</evidence>
<dbReference type="GO" id="GO:0003700">
    <property type="term" value="F:DNA-binding transcription factor activity"/>
    <property type="evidence" value="ECO:0007669"/>
    <property type="project" value="InterPro"/>
</dbReference>
<evidence type="ECO:0000313" key="5">
    <source>
        <dbReference type="EMBL" id="AEI51339.1"/>
    </source>
</evidence>
<reference evidence="5 6" key="2">
    <citation type="journal article" date="2012" name="Stand. Genomic Sci.">
        <title>Complete genome sequence of the aquatic bacterium Runella slithyformis type strain (LSU 4(T)).</title>
        <authorList>
            <person name="Copeland A."/>
            <person name="Zhang X."/>
            <person name="Misra M."/>
            <person name="Lapidus A."/>
            <person name="Nolan M."/>
            <person name="Lucas S."/>
            <person name="Deshpande S."/>
            <person name="Cheng J.F."/>
            <person name="Tapia R."/>
            <person name="Goodwin L.A."/>
            <person name="Pitluck S."/>
            <person name="Liolios K."/>
            <person name="Pagani I."/>
            <person name="Ivanova N."/>
            <person name="Mikhailova N."/>
            <person name="Pati A."/>
            <person name="Chen A."/>
            <person name="Palaniappan K."/>
            <person name="Land M."/>
            <person name="Hauser L."/>
            <person name="Pan C."/>
            <person name="Jeffries C.D."/>
            <person name="Detter J.C."/>
            <person name="Brambilla E.M."/>
            <person name="Rohde M."/>
            <person name="Djao O.D."/>
            <person name="Goker M."/>
            <person name="Sikorski J."/>
            <person name="Tindall B.J."/>
            <person name="Woyke T."/>
            <person name="Bristow J."/>
            <person name="Eisen J.A."/>
            <person name="Markowitz V."/>
            <person name="Hugenholtz P."/>
            <person name="Kyrpides N.C."/>
            <person name="Klenk H.P."/>
            <person name="Mavromatis K."/>
        </authorList>
    </citation>
    <scope>NUCLEOTIDE SEQUENCE [LARGE SCALE GENOMIC DNA]</scope>
    <source>
        <strain evidence="6">ATCC 29530 / DSM 19594 / LMG 11500 / NCIMB 11436 / LSU 4</strain>
    </source>
</reference>
<evidence type="ECO:0000259" key="4">
    <source>
        <dbReference type="PROSITE" id="PS01124"/>
    </source>
</evidence>
<accession>A0A7U4E8D8</accession>
<dbReference type="Proteomes" id="UP000000493">
    <property type="component" value="Chromosome"/>
</dbReference>
<dbReference type="AlphaFoldDB" id="A0A7U4E8D8"/>
<dbReference type="SUPFAM" id="SSF46689">
    <property type="entry name" value="Homeodomain-like"/>
    <property type="match status" value="2"/>
</dbReference>
<dbReference type="PROSITE" id="PS01124">
    <property type="entry name" value="HTH_ARAC_FAMILY_2"/>
    <property type="match status" value="1"/>
</dbReference>
<name>A0A7U4E8D8_RUNSL</name>
<dbReference type="Gene3D" id="1.10.10.60">
    <property type="entry name" value="Homeodomain-like"/>
    <property type="match status" value="1"/>
</dbReference>
<dbReference type="EMBL" id="CP002859">
    <property type="protein sequence ID" value="AEI51339.1"/>
    <property type="molecule type" value="Genomic_DNA"/>
</dbReference>
<dbReference type="GO" id="GO:0043565">
    <property type="term" value="F:sequence-specific DNA binding"/>
    <property type="evidence" value="ECO:0007669"/>
    <property type="project" value="InterPro"/>
</dbReference>
<protein>
    <submittedName>
        <fullName evidence="5">Transcriptional regulator, AraC family</fullName>
    </submittedName>
</protein>
<keyword evidence="1" id="KW-0805">Transcription regulation</keyword>
<gene>
    <name evidence="5" type="ordered locus">Runsl_5030</name>
</gene>
<dbReference type="PANTHER" id="PTHR43280">
    <property type="entry name" value="ARAC-FAMILY TRANSCRIPTIONAL REGULATOR"/>
    <property type="match status" value="1"/>
</dbReference>
<organism evidence="5 6">
    <name type="scientific">Runella slithyformis (strain ATCC 29530 / DSM 19594 / LMG 11500 / NCIMB 11436 / LSU 4)</name>
    <dbReference type="NCBI Taxonomy" id="761193"/>
    <lineage>
        <taxon>Bacteria</taxon>
        <taxon>Pseudomonadati</taxon>
        <taxon>Bacteroidota</taxon>
        <taxon>Cytophagia</taxon>
        <taxon>Cytophagales</taxon>
        <taxon>Spirosomataceae</taxon>
        <taxon>Runella</taxon>
    </lineage>
</organism>
<dbReference type="InterPro" id="IPR018060">
    <property type="entry name" value="HTH_AraC"/>
</dbReference>
<proteinExistence type="predicted"/>
<dbReference type="Pfam" id="PF12833">
    <property type="entry name" value="HTH_18"/>
    <property type="match status" value="1"/>
</dbReference>
<keyword evidence="6" id="KW-1185">Reference proteome</keyword>
<dbReference type="InterPro" id="IPR020449">
    <property type="entry name" value="Tscrpt_reg_AraC-type_HTH"/>
</dbReference>
<feature type="domain" description="HTH araC/xylS-type" evidence="4">
    <location>
        <begin position="216"/>
        <end position="312"/>
    </location>
</feature>
<dbReference type="InterPro" id="IPR009057">
    <property type="entry name" value="Homeodomain-like_sf"/>
</dbReference>
<dbReference type="SMART" id="SM00342">
    <property type="entry name" value="HTH_ARAC"/>
    <property type="match status" value="1"/>
</dbReference>
<evidence type="ECO:0000256" key="3">
    <source>
        <dbReference type="ARBA" id="ARBA00023163"/>
    </source>
</evidence>
<evidence type="ECO:0000313" key="6">
    <source>
        <dbReference type="Proteomes" id="UP000000493"/>
    </source>
</evidence>
<dbReference type="PANTHER" id="PTHR43280:SF2">
    <property type="entry name" value="HTH-TYPE TRANSCRIPTIONAL REGULATOR EXSA"/>
    <property type="match status" value="1"/>
</dbReference>
<dbReference type="KEGG" id="rsi:Runsl_5030"/>
<evidence type="ECO:0000256" key="2">
    <source>
        <dbReference type="ARBA" id="ARBA00023125"/>
    </source>
</evidence>
<keyword evidence="3" id="KW-0804">Transcription</keyword>
<keyword evidence="2" id="KW-0238">DNA-binding</keyword>
<sequence length="312" mass="35821">MFRLQKKAKHMPYYFSFEGNHLESFKNELHEFISSNGTTTDNCFKITAFFEQLPPRCHYLQFNILTNSPIEFSQKIATNIQGTSDLLICFFDGNHALNIQIGESKTEISTRGVAIVSHKTPFNIQLPESYKGFLCFFSISAKGWSQHLTTYFTFPCKLLPISALNIHYIHQLRAELFIESGKVHLERTIVINQLLYQFLSELITDFRQVNNNNSIEQVKQLLLTNLSTPLPPLEKLAQLCNMSVSTFRARFQQNTGSSAKKFFYDAQMNFATRLLSEGFSTKEIANRLGYANASNFIHAFKRKFGVSPLKHK</sequence>